<proteinExistence type="predicted"/>
<sequence length="127" mass="15315">CLQLEHDRYEITAKKNQEFFAFGSKYYKMSKEDQAHLRLQIDCKQDTYLPHHVNTIFKASSRVCARYELFGKNVFRFPYLFDNNLTHQITDQQFDVCYRNFEEDFKATFNKINNDPDDYSPFNQAQK</sequence>
<dbReference type="InParanoid" id="S2JMH0"/>
<dbReference type="VEuPathDB" id="FungiDB:HMPREF1544_12348"/>
<dbReference type="Proteomes" id="UP000014254">
    <property type="component" value="Unassembled WGS sequence"/>
</dbReference>
<gene>
    <name evidence="1" type="ORF">HMPREF1544_12348</name>
</gene>
<evidence type="ECO:0000313" key="2">
    <source>
        <dbReference type="Proteomes" id="UP000014254"/>
    </source>
</evidence>
<dbReference type="AlphaFoldDB" id="S2JMH0"/>
<name>S2JMH0_MUCC1</name>
<keyword evidence="2" id="KW-1185">Reference proteome</keyword>
<reference evidence="2" key="1">
    <citation type="submission" date="2013-05" db="EMBL/GenBank/DDBJ databases">
        <title>The Genome sequence of Mucor circinelloides f. circinelloides 1006PhL.</title>
        <authorList>
            <consortium name="The Broad Institute Genomics Platform"/>
            <person name="Cuomo C."/>
            <person name="Earl A."/>
            <person name="Findley K."/>
            <person name="Lee S.C."/>
            <person name="Walker B."/>
            <person name="Young S."/>
            <person name="Zeng Q."/>
            <person name="Gargeya S."/>
            <person name="Fitzgerald M."/>
            <person name="Haas B."/>
            <person name="Abouelleil A."/>
            <person name="Allen A.W."/>
            <person name="Alvarado L."/>
            <person name="Arachchi H.M."/>
            <person name="Berlin A.M."/>
            <person name="Chapman S.B."/>
            <person name="Gainer-Dewar J."/>
            <person name="Goldberg J."/>
            <person name="Griggs A."/>
            <person name="Gujja S."/>
            <person name="Hansen M."/>
            <person name="Howarth C."/>
            <person name="Imamovic A."/>
            <person name="Ireland A."/>
            <person name="Larimer J."/>
            <person name="McCowan C."/>
            <person name="Murphy C."/>
            <person name="Pearson M."/>
            <person name="Poon T.W."/>
            <person name="Priest M."/>
            <person name="Roberts A."/>
            <person name="Saif S."/>
            <person name="Shea T."/>
            <person name="Sisk P."/>
            <person name="Sykes S."/>
            <person name="Wortman J."/>
            <person name="Nusbaum C."/>
            <person name="Birren B."/>
        </authorList>
    </citation>
    <scope>NUCLEOTIDE SEQUENCE [LARGE SCALE GENOMIC DNA]</scope>
    <source>
        <strain evidence="2">1006PhL</strain>
    </source>
</reference>
<dbReference type="EMBL" id="KE124263">
    <property type="protein sequence ID" value="EPB80960.1"/>
    <property type="molecule type" value="Genomic_DNA"/>
</dbReference>
<protein>
    <submittedName>
        <fullName evidence="1">Uncharacterized protein</fullName>
    </submittedName>
</protein>
<organism evidence="1 2">
    <name type="scientific">Mucor circinelloides f. circinelloides (strain 1006PhL)</name>
    <name type="common">Mucormycosis agent</name>
    <name type="synonym">Calyptromyces circinelloides</name>
    <dbReference type="NCBI Taxonomy" id="1220926"/>
    <lineage>
        <taxon>Eukaryota</taxon>
        <taxon>Fungi</taxon>
        <taxon>Fungi incertae sedis</taxon>
        <taxon>Mucoromycota</taxon>
        <taxon>Mucoromycotina</taxon>
        <taxon>Mucoromycetes</taxon>
        <taxon>Mucorales</taxon>
        <taxon>Mucorineae</taxon>
        <taxon>Mucoraceae</taxon>
        <taxon>Mucor</taxon>
    </lineage>
</organism>
<evidence type="ECO:0000313" key="1">
    <source>
        <dbReference type="EMBL" id="EPB80960.1"/>
    </source>
</evidence>
<feature type="non-terminal residue" evidence="1">
    <location>
        <position position="1"/>
    </location>
</feature>
<dbReference type="OrthoDB" id="10282358at2759"/>
<accession>S2JMH0</accession>
<feature type="non-terminal residue" evidence="1">
    <location>
        <position position="127"/>
    </location>
</feature>